<dbReference type="EMBL" id="CP111023">
    <property type="protein sequence ID" value="WAR21604.1"/>
    <property type="molecule type" value="Genomic_DNA"/>
</dbReference>
<keyword evidence="6" id="KW-0805">Transcription regulation</keyword>
<keyword evidence="4 12" id="KW-0863">Zinc-finger</keyword>
<evidence type="ECO:0000313" key="15">
    <source>
        <dbReference type="Proteomes" id="UP001164746"/>
    </source>
</evidence>
<keyword evidence="7" id="KW-0175">Coiled coil</keyword>
<evidence type="ECO:0000313" key="14">
    <source>
        <dbReference type="EMBL" id="WAR21604.1"/>
    </source>
</evidence>
<dbReference type="InterPro" id="IPR006612">
    <property type="entry name" value="THAP_Znf"/>
</dbReference>
<evidence type="ECO:0000256" key="11">
    <source>
        <dbReference type="ARBA" id="ARBA00023306"/>
    </source>
</evidence>
<comment type="subcellular location">
    <subcellularLocation>
        <location evidence="1">Nucleus</location>
        <location evidence="1">Nucleoplasm</location>
    </subcellularLocation>
</comment>
<keyword evidence="8 12" id="KW-0238">DNA-binding</keyword>
<keyword evidence="3" id="KW-0479">Metal-binding</keyword>
<evidence type="ECO:0000256" key="6">
    <source>
        <dbReference type="ARBA" id="ARBA00023015"/>
    </source>
</evidence>
<name>A0ABY7FL62_MYAAR</name>
<gene>
    <name evidence="14" type="ORF">MAR_015578</name>
</gene>
<evidence type="ECO:0000256" key="4">
    <source>
        <dbReference type="ARBA" id="ARBA00022771"/>
    </source>
</evidence>
<organism evidence="14 15">
    <name type="scientific">Mya arenaria</name>
    <name type="common">Soft-shell clam</name>
    <dbReference type="NCBI Taxonomy" id="6604"/>
    <lineage>
        <taxon>Eukaryota</taxon>
        <taxon>Metazoa</taxon>
        <taxon>Spiralia</taxon>
        <taxon>Lophotrochozoa</taxon>
        <taxon>Mollusca</taxon>
        <taxon>Bivalvia</taxon>
        <taxon>Autobranchia</taxon>
        <taxon>Heteroconchia</taxon>
        <taxon>Euheterodonta</taxon>
        <taxon>Imparidentia</taxon>
        <taxon>Neoheterodontei</taxon>
        <taxon>Myida</taxon>
        <taxon>Myoidea</taxon>
        <taxon>Myidae</taxon>
        <taxon>Mya</taxon>
    </lineage>
</organism>
<keyword evidence="11" id="KW-0131">Cell cycle</keyword>
<dbReference type="PANTHER" id="PTHR46600:SF1">
    <property type="entry name" value="THAP DOMAIN-CONTAINING PROTEIN 1"/>
    <property type="match status" value="1"/>
</dbReference>
<keyword evidence="10" id="KW-0539">Nucleus</keyword>
<dbReference type="Pfam" id="PF05485">
    <property type="entry name" value="THAP"/>
    <property type="match status" value="1"/>
</dbReference>
<evidence type="ECO:0000256" key="5">
    <source>
        <dbReference type="ARBA" id="ARBA00022833"/>
    </source>
</evidence>
<keyword evidence="15" id="KW-1185">Reference proteome</keyword>
<evidence type="ECO:0000256" key="7">
    <source>
        <dbReference type="ARBA" id="ARBA00023054"/>
    </source>
</evidence>
<evidence type="ECO:0000259" key="13">
    <source>
        <dbReference type="PROSITE" id="PS50950"/>
    </source>
</evidence>
<comment type="similarity">
    <text evidence="2">Belongs to the THAP1 family.</text>
</comment>
<feature type="domain" description="THAP-type" evidence="13">
    <location>
        <begin position="1"/>
        <end position="77"/>
    </location>
</feature>
<evidence type="ECO:0000256" key="10">
    <source>
        <dbReference type="ARBA" id="ARBA00023242"/>
    </source>
</evidence>
<dbReference type="SMART" id="SM00980">
    <property type="entry name" value="THAP"/>
    <property type="match status" value="1"/>
</dbReference>
<dbReference type="PANTHER" id="PTHR46600">
    <property type="entry name" value="THAP DOMAIN-CONTAINING"/>
    <property type="match status" value="1"/>
</dbReference>
<accession>A0ABY7FL62</accession>
<evidence type="ECO:0000256" key="8">
    <source>
        <dbReference type="ARBA" id="ARBA00023125"/>
    </source>
</evidence>
<evidence type="ECO:0000256" key="2">
    <source>
        <dbReference type="ARBA" id="ARBA00006177"/>
    </source>
</evidence>
<protein>
    <recommendedName>
        <fullName evidence="13">THAP-type domain-containing protein</fullName>
    </recommendedName>
</protein>
<dbReference type="Proteomes" id="UP001164746">
    <property type="component" value="Chromosome 12"/>
</dbReference>
<proteinExistence type="inferred from homology"/>
<dbReference type="InterPro" id="IPR026516">
    <property type="entry name" value="THAP1/10"/>
</dbReference>
<keyword evidence="5" id="KW-0862">Zinc</keyword>
<evidence type="ECO:0000256" key="12">
    <source>
        <dbReference type="PROSITE-ProRule" id="PRU00309"/>
    </source>
</evidence>
<keyword evidence="9" id="KW-0804">Transcription</keyword>
<dbReference type="SUPFAM" id="SSF57716">
    <property type="entry name" value="Glucocorticoid receptor-like (DNA-binding domain)"/>
    <property type="match status" value="1"/>
</dbReference>
<evidence type="ECO:0000256" key="3">
    <source>
        <dbReference type="ARBA" id="ARBA00022723"/>
    </source>
</evidence>
<evidence type="ECO:0000256" key="1">
    <source>
        <dbReference type="ARBA" id="ARBA00004642"/>
    </source>
</evidence>
<sequence>MVKSCSVFGCTHRANSAAKEKGVRFFKFPKRSHNSWIKAMNRRDLVPNGNSFVCSVHFVSGWQSYEAWDADYAPSVFSYKENAIDEKLQERAFRRDLSKENQQLREKNERLWKELKMMKRGVNKIKDNDKATIFHSGLPTFALPPT</sequence>
<dbReference type="PROSITE" id="PS50950">
    <property type="entry name" value="ZF_THAP"/>
    <property type="match status" value="1"/>
</dbReference>
<evidence type="ECO:0000256" key="9">
    <source>
        <dbReference type="ARBA" id="ARBA00023163"/>
    </source>
</evidence>
<reference evidence="14" key="1">
    <citation type="submission" date="2022-11" db="EMBL/GenBank/DDBJ databases">
        <title>Centuries of genome instability and evolution in soft-shell clam transmissible cancer (bioRxiv).</title>
        <authorList>
            <person name="Hart S.F.M."/>
            <person name="Yonemitsu M.A."/>
            <person name="Giersch R.M."/>
            <person name="Beal B.F."/>
            <person name="Arriagada G."/>
            <person name="Davis B.W."/>
            <person name="Ostrander E.A."/>
            <person name="Goff S.P."/>
            <person name="Metzger M.J."/>
        </authorList>
    </citation>
    <scope>NUCLEOTIDE SEQUENCE</scope>
    <source>
        <strain evidence="14">MELC-2E11</strain>
        <tissue evidence="14">Siphon/mantle</tissue>
    </source>
</reference>